<dbReference type="Proteomes" id="UP000829708">
    <property type="component" value="Chromosome"/>
</dbReference>
<keyword evidence="4" id="KW-1185">Reference proteome</keyword>
<organism evidence="3 4">
    <name type="scientific">Sphaerochaeta associata</name>
    <dbReference type="NCBI Taxonomy" id="1129264"/>
    <lineage>
        <taxon>Bacteria</taxon>
        <taxon>Pseudomonadati</taxon>
        <taxon>Spirochaetota</taxon>
        <taxon>Spirochaetia</taxon>
        <taxon>Spirochaetales</taxon>
        <taxon>Sphaerochaetaceae</taxon>
        <taxon>Sphaerochaeta</taxon>
    </lineage>
</organism>
<dbReference type="RefSeq" id="WP_244771974.1">
    <property type="nucleotide sequence ID" value="NZ_CP094929.1"/>
</dbReference>
<protein>
    <submittedName>
        <fullName evidence="3">TRAP transporter substrate-binding protein</fullName>
    </submittedName>
</protein>
<proteinExistence type="predicted"/>
<dbReference type="NCBIfam" id="TIGR00787">
    <property type="entry name" value="dctP"/>
    <property type="match status" value="1"/>
</dbReference>
<dbReference type="Pfam" id="PF03480">
    <property type="entry name" value="DctP"/>
    <property type="match status" value="1"/>
</dbReference>
<dbReference type="InterPro" id="IPR018389">
    <property type="entry name" value="DctP_fam"/>
</dbReference>
<dbReference type="CDD" id="cd13603">
    <property type="entry name" value="PBP2_TRAP_Siap_TeaA_like"/>
    <property type="match status" value="1"/>
</dbReference>
<dbReference type="InterPro" id="IPR038404">
    <property type="entry name" value="TRAP_DctP_sf"/>
</dbReference>
<dbReference type="PANTHER" id="PTHR33376:SF2">
    <property type="entry name" value="DICARBOXYLATE-BINDING PERIPLASMIC PROTEIN"/>
    <property type="match status" value="1"/>
</dbReference>
<evidence type="ECO:0000313" key="4">
    <source>
        <dbReference type="Proteomes" id="UP000829708"/>
    </source>
</evidence>
<dbReference type="EMBL" id="CP094929">
    <property type="protein sequence ID" value="UOM50586.1"/>
    <property type="molecule type" value="Genomic_DNA"/>
</dbReference>
<reference evidence="4" key="1">
    <citation type="journal article" date="2024" name="J Bioinform Genom">
        <title>Complete genome sequence of the type strain bacterium Sphaerochaeta associata GLS2t (VKM B-2742)t.</title>
        <authorList>
            <person name="Troshina O.Y."/>
            <person name="Tepeeva A.N."/>
            <person name="Arzamasceva V.O."/>
            <person name="Whitman W.B."/>
            <person name="Varghese N."/>
            <person name="Shapiro N."/>
            <person name="Woyke T."/>
            <person name="Kripides N.C."/>
            <person name="Vasilenko O.V."/>
        </authorList>
    </citation>
    <scope>NUCLEOTIDE SEQUENCE [LARGE SCALE GENOMIC DNA]</scope>
    <source>
        <strain evidence="4">GLS2T</strain>
    </source>
</reference>
<dbReference type="PIRSF" id="PIRSF006470">
    <property type="entry name" value="DctB"/>
    <property type="match status" value="1"/>
</dbReference>
<evidence type="ECO:0000256" key="2">
    <source>
        <dbReference type="SAM" id="SignalP"/>
    </source>
</evidence>
<accession>A0ABY4DF90</accession>
<keyword evidence="1 2" id="KW-0732">Signal</keyword>
<evidence type="ECO:0000313" key="3">
    <source>
        <dbReference type="EMBL" id="UOM50586.1"/>
    </source>
</evidence>
<feature type="signal peptide" evidence="2">
    <location>
        <begin position="1"/>
        <end position="20"/>
    </location>
</feature>
<name>A0ABY4DF90_9SPIR</name>
<dbReference type="InterPro" id="IPR004682">
    <property type="entry name" value="TRAP_DctP"/>
</dbReference>
<gene>
    <name evidence="3" type="ORF">MUG09_13565</name>
</gene>
<sequence length="338" mass="37338">MKKFFAMVLCLAVLGSFLFAAGEKEAGAATEKKSYVLKYAELNPDGHIMDLAGDHFAKLVEEKSAGRIKIQVYPAGQLGDEKTMYQTLQMGGGAIDICRANTNSLGDFGMKKLTLFGLPFIFRDRAHLWNVINSPLGQEFLNEPRDLKSGFVGLFYLDEGARNFFTSKKVTINSINDYKGLKLRVPTTDLMTETVSALGVQSTPISFSELYSALQTGTVDGAEQPHSGYYSNKFYEVAPNYILSGHTYSPSIVIMSASVYDKLDAEAQAILMEAAKETAEWNRQGIEVLDNELLTKIKAAGANVIEVKDKTPYIEATKDVVRKYAKGYEQYYDAILAL</sequence>
<evidence type="ECO:0000256" key="1">
    <source>
        <dbReference type="ARBA" id="ARBA00022729"/>
    </source>
</evidence>
<dbReference type="PANTHER" id="PTHR33376">
    <property type="match status" value="1"/>
</dbReference>
<dbReference type="Gene3D" id="3.40.190.170">
    <property type="entry name" value="Bacterial extracellular solute-binding protein, family 7"/>
    <property type="match status" value="1"/>
</dbReference>
<dbReference type="NCBIfam" id="NF037995">
    <property type="entry name" value="TRAP_S1"/>
    <property type="match status" value="1"/>
</dbReference>
<feature type="chain" id="PRO_5046643027" evidence="2">
    <location>
        <begin position="21"/>
        <end position="338"/>
    </location>
</feature>